<comment type="caution">
    <text evidence="5">The sequence shown here is derived from an EMBL/GenBank/DDBJ whole genome shotgun (WGS) entry which is preliminary data.</text>
</comment>
<evidence type="ECO:0000259" key="4">
    <source>
        <dbReference type="Pfam" id="PF01591"/>
    </source>
</evidence>
<dbReference type="InterPro" id="IPR003094">
    <property type="entry name" value="6Pfruct_kin"/>
</dbReference>
<evidence type="ECO:0000313" key="6">
    <source>
        <dbReference type="Proteomes" id="UP000505077"/>
    </source>
</evidence>
<feature type="binding site" evidence="3">
    <location>
        <position position="261"/>
    </location>
    <ligand>
        <name>substrate</name>
    </ligand>
</feature>
<feature type="domain" description="6-phosphofructo-2-kinase" evidence="4">
    <location>
        <begin position="2"/>
        <end position="169"/>
    </location>
</feature>
<dbReference type="GO" id="GO:0004331">
    <property type="term" value="F:fructose-2,6-bisphosphate 2-phosphatase activity"/>
    <property type="evidence" value="ECO:0007669"/>
    <property type="project" value="TreeGrafter"/>
</dbReference>
<dbReference type="GO" id="GO:0005524">
    <property type="term" value="F:ATP binding"/>
    <property type="evidence" value="ECO:0007669"/>
    <property type="project" value="UniProtKB-KW"/>
</dbReference>
<dbReference type="GO" id="GO:0005829">
    <property type="term" value="C:cytosol"/>
    <property type="evidence" value="ECO:0007669"/>
    <property type="project" value="TreeGrafter"/>
</dbReference>
<dbReference type="SUPFAM" id="SSF52540">
    <property type="entry name" value="P-loop containing nucleoside triphosphate hydrolases"/>
    <property type="match status" value="1"/>
</dbReference>
<dbReference type="PANTHER" id="PTHR10606">
    <property type="entry name" value="6-PHOSPHOFRUCTO-2-KINASE/FRUCTOSE-2,6-BISPHOSPHATASE"/>
    <property type="match status" value="1"/>
</dbReference>
<dbReference type="AlphaFoldDB" id="A0A6L2R608"/>
<keyword evidence="5" id="KW-0808">Transferase</keyword>
<evidence type="ECO:0000256" key="3">
    <source>
        <dbReference type="PIRSR" id="PIRSR613078-2"/>
    </source>
</evidence>
<protein>
    <submittedName>
        <fullName evidence="5">6-phosphofructokinase</fullName>
    </submittedName>
</protein>
<dbReference type="PROSITE" id="PS00175">
    <property type="entry name" value="PG_MUTASE"/>
    <property type="match status" value="1"/>
</dbReference>
<name>A0A6L2R608_9BACT</name>
<dbReference type="InterPro" id="IPR029033">
    <property type="entry name" value="His_PPase_superfam"/>
</dbReference>
<dbReference type="SMART" id="SM00855">
    <property type="entry name" value="PGAM"/>
    <property type="match status" value="1"/>
</dbReference>
<gene>
    <name evidence="5" type="ORF">ZNDK_0746</name>
</gene>
<dbReference type="CDD" id="cd07067">
    <property type="entry name" value="HP_PGM_like"/>
    <property type="match status" value="1"/>
</dbReference>
<dbReference type="InterPro" id="IPR013078">
    <property type="entry name" value="His_Pase_superF_clade-1"/>
</dbReference>
<keyword evidence="5" id="KW-0418">Kinase</keyword>
<organism evidence="5 6">
    <name type="scientific">Candidatus Desulfovibrio kirbyi</name>
    <dbReference type="NCBI Taxonomy" id="2696086"/>
    <lineage>
        <taxon>Bacteria</taxon>
        <taxon>Pseudomonadati</taxon>
        <taxon>Thermodesulfobacteriota</taxon>
        <taxon>Desulfovibrionia</taxon>
        <taxon>Desulfovibrionales</taxon>
        <taxon>Desulfovibrionaceae</taxon>
        <taxon>Desulfovibrio</taxon>
    </lineage>
</organism>
<dbReference type="EMBL" id="BLLL01000007">
    <property type="protein sequence ID" value="GFH62975.1"/>
    <property type="molecule type" value="Genomic_DNA"/>
</dbReference>
<dbReference type="Proteomes" id="UP000505077">
    <property type="component" value="Unassembled WGS sequence"/>
</dbReference>
<dbReference type="GO" id="GO:0006003">
    <property type="term" value="P:fructose 2,6-bisphosphate metabolic process"/>
    <property type="evidence" value="ECO:0007669"/>
    <property type="project" value="InterPro"/>
</dbReference>
<reference evidence="5 6" key="1">
    <citation type="journal article" date="2020" name="ISME J.">
        <title>Parallel Reductive Genome Evolution in Desulfovibrio Ectosymbionts Independently Acquired by Trichonympha Protists in the Termite Gut.</title>
        <authorList>
            <person name="Takeuchi M."/>
            <person name="Kuwahara H."/>
            <person name="Murakami T."/>
            <person name="Takahashi K."/>
            <person name="Kajitani R."/>
            <person name="Toyoda A."/>
            <person name="Itoh T."/>
            <person name="Ohkuma M."/>
            <person name="Hongoh Y."/>
        </authorList>
    </citation>
    <scope>NUCLEOTIDE SEQUENCE [LARGE SCALE GENOMIC DNA]</scope>
    <source>
        <strain evidence="5">ZnDsv-02</strain>
    </source>
</reference>
<keyword evidence="2" id="KW-0067">ATP-binding</keyword>
<proteinExistence type="predicted"/>
<dbReference type="PRINTS" id="PR00991">
    <property type="entry name" value="6PFRUCTKNASE"/>
</dbReference>
<dbReference type="SUPFAM" id="SSF53254">
    <property type="entry name" value="Phosphoglycerate mutase-like"/>
    <property type="match status" value="1"/>
</dbReference>
<evidence type="ECO:0000256" key="1">
    <source>
        <dbReference type="ARBA" id="ARBA00022741"/>
    </source>
</evidence>
<dbReference type="Gene3D" id="3.40.50.1240">
    <property type="entry name" value="Phosphoglycerate mutase-like"/>
    <property type="match status" value="1"/>
</dbReference>
<dbReference type="GO" id="GO:0003873">
    <property type="term" value="F:6-phosphofructo-2-kinase activity"/>
    <property type="evidence" value="ECO:0007669"/>
    <property type="project" value="InterPro"/>
</dbReference>
<keyword evidence="1" id="KW-0547">Nucleotide-binding</keyword>
<dbReference type="InterPro" id="IPR013079">
    <property type="entry name" value="6Phosfructo_kin"/>
</dbReference>
<dbReference type="Gene3D" id="3.40.50.300">
    <property type="entry name" value="P-loop containing nucleotide triphosphate hydrolases"/>
    <property type="match status" value="1"/>
</dbReference>
<evidence type="ECO:0000313" key="5">
    <source>
        <dbReference type="EMBL" id="GFH62975.1"/>
    </source>
</evidence>
<dbReference type="PIRSF" id="PIRSF000709">
    <property type="entry name" value="6PFK_2-Ptase"/>
    <property type="match status" value="1"/>
</dbReference>
<dbReference type="InterPro" id="IPR001345">
    <property type="entry name" value="PG/BPGM_mutase_AS"/>
</dbReference>
<dbReference type="PANTHER" id="PTHR10606:SF44">
    <property type="entry name" value="6-PHOSPHOFRUCTO 2-KINASE_FRUCTOSE 2,6-BISPHOSPHATASE LONG FORM"/>
    <property type="match status" value="1"/>
</dbReference>
<dbReference type="GO" id="GO:0006000">
    <property type="term" value="P:fructose metabolic process"/>
    <property type="evidence" value="ECO:0007669"/>
    <property type="project" value="InterPro"/>
</dbReference>
<sequence length="402" mass="45796">MRKLYVAMVGLPARGKSTLARRIREGLIAEGINAAIFNNGDMRRSLVGAESTEPDFYNPTNHQGRDIREMICRHNMNDAKDWLAKNGDIAILDATNASRARRALIESTLNDHPVLFVECLNEDPVLLEACIKQKTTLPEYAGYAYEDALASFMKRISYYETLYEPLNDERFCLRVDAPANRILNECPCEESPYYPAIREIAVSVWVHSLCLVRHGQTEFNVQGRIGGDPTLTDRGYAQAEALANHMQGREINWVFTSTRVRSHQTAAPLLANRPDTTVMALKEFDELWAGDCEGMLYSDIRKHMPDVTAGRNANKFGYAYPNGESYAVLCERVQRGLRRALFLAGNTPLLIVGHQAVNRVLITLFLRQREEDVPYIYIPQNQYFQISLTPRRKIFERIPYQE</sequence>
<accession>A0A6L2R608</accession>
<dbReference type="Pfam" id="PF00300">
    <property type="entry name" value="His_Phos_1"/>
    <property type="match status" value="1"/>
</dbReference>
<evidence type="ECO:0000256" key="2">
    <source>
        <dbReference type="ARBA" id="ARBA00022840"/>
    </source>
</evidence>
<feature type="binding site" evidence="3">
    <location>
        <begin position="213"/>
        <end position="220"/>
    </location>
    <ligand>
        <name>substrate</name>
    </ligand>
</feature>
<dbReference type="Pfam" id="PF01591">
    <property type="entry name" value="6PF2K"/>
    <property type="match status" value="1"/>
</dbReference>
<dbReference type="InterPro" id="IPR027417">
    <property type="entry name" value="P-loop_NTPase"/>
</dbReference>